<dbReference type="Gramene" id="CDP16076">
    <property type="protein sequence ID" value="CDP16076"/>
    <property type="gene ID" value="GSCOC_T00017089001"/>
</dbReference>
<dbReference type="PANTHER" id="PTHR47926:SF373">
    <property type="entry name" value="TETRATRICOPEPTIDE-LIKE HELICAL DOMAIN SUPERFAMILY, DYW DOMAIN-CONTAINING PROTEIN"/>
    <property type="match status" value="1"/>
</dbReference>
<dbReference type="InParanoid" id="A0A068V5Z0"/>
<evidence type="ECO:0000313" key="4">
    <source>
        <dbReference type="Proteomes" id="UP000295252"/>
    </source>
</evidence>
<feature type="repeat" description="PPR" evidence="2">
    <location>
        <begin position="37"/>
        <end position="67"/>
    </location>
</feature>
<keyword evidence="1" id="KW-0677">Repeat</keyword>
<feature type="repeat" description="PPR" evidence="2">
    <location>
        <begin position="327"/>
        <end position="361"/>
    </location>
</feature>
<gene>
    <name evidence="3" type="ORF">GSCOC_T00017089001</name>
</gene>
<keyword evidence="4" id="KW-1185">Reference proteome</keyword>
<dbReference type="AlphaFoldDB" id="A0A068V5Z0"/>
<evidence type="ECO:0008006" key="5">
    <source>
        <dbReference type="Google" id="ProtNLM"/>
    </source>
</evidence>
<evidence type="ECO:0000256" key="2">
    <source>
        <dbReference type="PROSITE-ProRule" id="PRU00708"/>
    </source>
</evidence>
<dbReference type="Proteomes" id="UP000295252">
    <property type="component" value="Chromosome VII"/>
</dbReference>
<dbReference type="Pfam" id="PF01535">
    <property type="entry name" value="PPR"/>
    <property type="match status" value="7"/>
</dbReference>
<dbReference type="FunCoup" id="A0A068V5Z0">
    <property type="interactions" value="459"/>
</dbReference>
<dbReference type="InterPro" id="IPR046960">
    <property type="entry name" value="PPR_At4g14850-like_plant"/>
</dbReference>
<evidence type="ECO:0000313" key="3">
    <source>
        <dbReference type="EMBL" id="CDP16076.1"/>
    </source>
</evidence>
<proteinExistence type="predicted"/>
<feature type="repeat" description="PPR" evidence="2">
    <location>
        <begin position="223"/>
        <end position="258"/>
    </location>
</feature>
<feature type="repeat" description="PPR" evidence="2">
    <location>
        <begin position="68"/>
        <end position="102"/>
    </location>
</feature>
<reference evidence="4" key="1">
    <citation type="journal article" date="2014" name="Science">
        <title>The coffee genome provides insight into the convergent evolution of caffeine biosynthesis.</title>
        <authorList>
            <person name="Denoeud F."/>
            <person name="Carretero-Paulet L."/>
            <person name="Dereeper A."/>
            <person name="Droc G."/>
            <person name="Guyot R."/>
            <person name="Pietrella M."/>
            <person name="Zheng C."/>
            <person name="Alberti A."/>
            <person name="Anthony F."/>
            <person name="Aprea G."/>
            <person name="Aury J.M."/>
            <person name="Bento P."/>
            <person name="Bernard M."/>
            <person name="Bocs S."/>
            <person name="Campa C."/>
            <person name="Cenci A."/>
            <person name="Combes M.C."/>
            <person name="Crouzillat D."/>
            <person name="Da Silva C."/>
            <person name="Daddiego L."/>
            <person name="De Bellis F."/>
            <person name="Dussert S."/>
            <person name="Garsmeur O."/>
            <person name="Gayraud T."/>
            <person name="Guignon V."/>
            <person name="Jahn K."/>
            <person name="Jamilloux V."/>
            <person name="Joet T."/>
            <person name="Labadie K."/>
            <person name="Lan T."/>
            <person name="Leclercq J."/>
            <person name="Lepelley M."/>
            <person name="Leroy T."/>
            <person name="Li L.T."/>
            <person name="Librado P."/>
            <person name="Lopez L."/>
            <person name="Munoz A."/>
            <person name="Noel B."/>
            <person name="Pallavicini A."/>
            <person name="Perrotta G."/>
            <person name="Poncet V."/>
            <person name="Pot D."/>
            <person name="Priyono X."/>
            <person name="Rigoreau M."/>
            <person name="Rouard M."/>
            <person name="Rozas J."/>
            <person name="Tranchant-Dubreuil C."/>
            <person name="VanBuren R."/>
            <person name="Zhang Q."/>
            <person name="Andrade A.C."/>
            <person name="Argout X."/>
            <person name="Bertrand B."/>
            <person name="de Kochko A."/>
            <person name="Graziosi G."/>
            <person name="Henry R.J."/>
            <person name="Jayarama X."/>
            <person name="Ming R."/>
            <person name="Nagai C."/>
            <person name="Rounsley S."/>
            <person name="Sankoff D."/>
            <person name="Giuliano G."/>
            <person name="Albert V.A."/>
            <person name="Wincker P."/>
            <person name="Lashermes P."/>
        </authorList>
    </citation>
    <scope>NUCLEOTIDE SEQUENCE [LARGE SCALE GENOMIC DNA]</scope>
    <source>
        <strain evidence="4">cv. DH200-94</strain>
    </source>
</reference>
<dbReference type="Pfam" id="PF20431">
    <property type="entry name" value="E_motif"/>
    <property type="match status" value="1"/>
</dbReference>
<protein>
    <recommendedName>
        <fullName evidence="5">Pentacotripeptide-repeat region of PRORP domain-containing protein</fullName>
    </recommendedName>
</protein>
<feature type="repeat" description="PPR" evidence="2">
    <location>
        <begin position="5"/>
        <end position="35"/>
    </location>
</feature>
<accession>A0A068V5Z0</accession>
<dbReference type="EMBL" id="HG739199">
    <property type="protein sequence ID" value="CDP16076.1"/>
    <property type="molecule type" value="Genomic_DNA"/>
</dbReference>
<dbReference type="InterPro" id="IPR002885">
    <property type="entry name" value="PPR_rpt"/>
</dbReference>
<dbReference type="OrthoDB" id="185373at2759"/>
<dbReference type="PROSITE" id="PS51375">
    <property type="entry name" value="PPR"/>
    <property type="match status" value="8"/>
</dbReference>
<dbReference type="FunFam" id="1.25.40.10:FF:000158">
    <property type="entry name" value="pentatricopeptide repeat-containing protein At2g33680"/>
    <property type="match status" value="1"/>
</dbReference>
<name>A0A068V5Z0_COFCA</name>
<dbReference type="PANTHER" id="PTHR47926">
    <property type="entry name" value="PENTATRICOPEPTIDE REPEAT-CONTAINING PROTEIN"/>
    <property type="match status" value="1"/>
</dbReference>
<organism evidence="3 4">
    <name type="scientific">Coffea canephora</name>
    <name type="common">Robusta coffee</name>
    <dbReference type="NCBI Taxonomy" id="49390"/>
    <lineage>
        <taxon>Eukaryota</taxon>
        <taxon>Viridiplantae</taxon>
        <taxon>Streptophyta</taxon>
        <taxon>Embryophyta</taxon>
        <taxon>Tracheophyta</taxon>
        <taxon>Spermatophyta</taxon>
        <taxon>Magnoliopsida</taxon>
        <taxon>eudicotyledons</taxon>
        <taxon>Gunneridae</taxon>
        <taxon>Pentapetalae</taxon>
        <taxon>asterids</taxon>
        <taxon>lamiids</taxon>
        <taxon>Gentianales</taxon>
        <taxon>Rubiaceae</taxon>
        <taxon>Ixoroideae</taxon>
        <taxon>Gardenieae complex</taxon>
        <taxon>Bertiereae - Coffeeae clade</taxon>
        <taxon>Coffeeae</taxon>
        <taxon>Coffea</taxon>
    </lineage>
</organism>
<dbReference type="GO" id="GO:0003723">
    <property type="term" value="F:RNA binding"/>
    <property type="evidence" value="ECO:0007669"/>
    <property type="project" value="InterPro"/>
</dbReference>
<dbReference type="InterPro" id="IPR011990">
    <property type="entry name" value="TPR-like_helical_dom_sf"/>
</dbReference>
<dbReference type="Pfam" id="PF13041">
    <property type="entry name" value="PPR_2"/>
    <property type="match status" value="3"/>
</dbReference>
<feature type="repeat" description="PPR" evidence="2">
    <location>
        <begin position="464"/>
        <end position="498"/>
    </location>
</feature>
<dbReference type="Gene3D" id="1.25.40.10">
    <property type="entry name" value="Tetratricopeptide repeat domain"/>
    <property type="match status" value="5"/>
</dbReference>
<dbReference type="NCBIfam" id="TIGR00756">
    <property type="entry name" value="PPR"/>
    <property type="match status" value="8"/>
</dbReference>
<feature type="repeat" description="PPR" evidence="2">
    <location>
        <begin position="192"/>
        <end position="222"/>
    </location>
</feature>
<dbReference type="SUPFAM" id="SSF48452">
    <property type="entry name" value="TPR-like"/>
    <property type="match status" value="1"/>
</dbReference>
<dbReference type="PhylomeDB" id="A0A068V5Z0"/>
<dbReference type="OMA" id="KCGMIRE"/>
<dbReference type="InterPro" id="IPR046848">
    <property type="entry name" value="E_motif"/>
</dbReference>
<evidence type="ECO:0000256" key="1">
    <source>
        <dbReference type="ARBA" id="ARBA00022737"/>
    </source>
</evidence>
<dbReference type="GO" id="GO:0099402">
    <property type="term" value="P:plant organ development"/>
    <property type="evidence" value="ECO:0007669"/>
    <property type="project" value="UniProtKB-ARBA"/>
</dbReference>
<sequence length="549" mass="61742">MPDPDVISWTALITGYVKCGMIDEARDLFDRVDVKKNVVTWTAMINGFVKTRRIMEAERLFNEMPEKNVVSWNTMIDGYVKCGRLDRALGLFERMDERNVVSWNIVIAGLIQYGRIEEAREIFNRMPERNLISWTSMVAGLSRNGRVDEAKLLFERMPERNVVSWNAMITGYAQNSRLNEAFDLFERMPVKDVTSWNTMTTGFIQNGDLAMANRLFNEIPEKNVVSWTVMINAHVQGGQSEEALRIFTDMLAHGGVRPNEGTFVSVLVACGDLASLAEGRQIHQLISKTVYQKCDFIISALISMYSKCGDLLTARKVFNDGIRGQRDLVSWNGIIAAYAHHGHSKEVIKLFHEMQNMGLNPNDVTYVGLLTACSHAGLVEEGFRYLDMLVNDRSIKLREDHYTCFVDLCVRAGRFKEASNFIKQLPSKASQYAWGSFLAACNVHGDAVIGKLAAQKLLEAEPENAGSFALLSNIYAGSGRWREAAELRMIMKDRGLKKQPGCSWIQVGNGIHLFVVGDKSHSETEQVYTLIGNLHSKMKKDGTISEILV</sequence>
<feature type="repeat" description="PPR" evidence="2">
    <location>
        <begin position="130"/>
        <end position="164"/>
    </location>
</feature>
<dbReference type="FunFam" id="1.25.40.10:FF:000125">
    <property type="entry name" value="Pentatricopeptide repeat-containing protein"/>
    <property type="match status" value="3"/>
</dbReference>
<dbReference type="GO" id="GO:0009451">
    <property type="term" value="P:RNA modification"/>
    <property type="evidence" value="ECO:0007669"/>
    <property type="project" value="InterPro"/>
</dbReference>